<dbReference type="PANTHER" id="PTHR45866">
    <property type="entry name" value="DNA GYRASE/TOPOISOMERASE SUBUNIT B"/>
    <property type="match status" value="1"/>
</dbReference>
<evidence type="ECO:0000256" key="12">
    <source>
        <dbReference type="SAM" id="MobiDB-lite"/>
    </source>
</evidence>
<feature type="site" description="Interaction with DNA" evidence="11">
    <location>
        <position position="510"/>
    </location>
</feature>
<protein>
    <recommendedName>
        <fullName evidence="11">DNA topoisomerase 4 subunit B</fullName>
        <ecNumber evidence="11">5.6.2.2</ecNumber>
    </recommendedName>
    <alternativeName>
        <fullName evidence="11">Topoisomerase IV subunit B</fullName>
    </alternativeName>
</protein>
<dbReference type="InterPro" id="IPR013506">
    <property type="entry name" value="Topo_IIA_bsu_dom2"/>
</dbReference>
<dbReference type="Pfam" id="PF00204">
    <property type="entry name" value="DNA_gyraseB"/>
    <property type="match status" value="1"/>
</dbReference>
<dbReference type="InterPro" id="IPR013760">
    <property type="entry name" value="Topo_IIA-like_dom_sf"/>
</dbReference>
<dbReference type="SUPFAM" id="SSF54211">
    <property type="entry name" value="Ribosomal protein S5 domain 2-like"/>
    <property type="match status" value="1"/>
</dbReference>
<keyword evidence="4" id="KW-0479">Metal-binding</keyword>
<dbReference type="PROSITE" id="PS00177">
    <property type="entry name" value="TOPOISOMERASE_II"/>
    <property type="match status" value="1"/>
</dbReference>
<dbReference type="CDD" id="cd16928">
    <property type="entry name" value="HATPase_GyrB-like"/>
    <property type="match status" value="1"/>
</dbReference>
<dbReference type="RefSeq" id="WP_377928256.1">
    <property type="nucleotide sequence ID" value="NZ_JBHUEM010000015.1"/>
</dbReference>
<dbReference type="InterPro" id="IPR006171">
    <property type="entry name" value="TOPRIM_dom"/>
</dbReference>
<dbReference type="Pfam" id="PF01751">
    <property type="entry name" value="Toprim"/>
    <property type="match status" value="1"/>
</dbReference>
<dbReference type="PRINTS" id="PR01159">
    <property type="entry name" value="DNAGYRASEB"/>
</dbReference>
<dbReference type="NCBIfam" id="TIGR01059">
    <property type="entry name" value="gyrB"/>
    <property type="match status" value="1"/>
</dbReference>
<proteinExistence type="inferred from homology"/>
<evidence type="ECO:0000256" key="11">
    <source>
        <dbReference type="HAMAP-Rule" id="MF_00939"/>
    </source>
</evidence>
<comment type="subunit">
    <text evidence="11">Heterotetramer composed of ParC and ParE.</text>
</comment>
<dbReference type="Pfam" id="PF00986">
    <property type="entry name" value="DNA_gyraseB_C"/>
    <property type="match status" value="1"/>
</dbReference>
<accession>A0ABW4LPF5</accession>
<dbReference type="Gene3D" id="3.30.230.10">
    <property type="match status" value="1"/>
</dbReference>
<keyword evidence="10 11" id="KW-0413">Isomerase</keyword>
<evidence type="ECO:0000313" key="14">
    <source>
        <dbReference type="EMBL" id="MFD1737060.1"/>
    </source>
</evidence>
<dbReference type="InterPro" id="IPR018522">
    <property type="entry name" value="TopoIIA_CS"/>
</dbReference>
<feature type="binding site" evidence="11">
    <location>
        <begin position="117"/>
        <end position="123"/>
    </location>
    <ligand>
        <name>ATP</name>
        <dbReference type="ChEBI" id="CHEBI:30616"/>
    </ligand>
</feature>
<keyword evidence="15" id="KW-1185">Reference proteome</keyword>
<feature type="site" description="Interaction with DNA" evidence="11">
    <location>
        <position position="458"/>
    </location>
</feature>
<dbReference type="InterPro" id="IPR000565">
    <property type="entry name" value="Topo_IIA_B"/>
</dbReference>
<organism evidence="14 15">
    <name type="scientific">Bacillus salitolerans</name>
    <dbReference type="NCBI Taxonomy" id="1437434"/>
    <lineage>
        <taxon>Bacteria</taxon>
        <taxon>Bacillati</taxon>
        <taxon>Bacillota</taxon>
        <taxon>Bacilli</taxon>
        <taxon>Bacillales</taxon>
        <taxon>Bacillaceae</taxon>
        <taxon>Bacillus</taxon>
    </lineage>
</organism>
<comment type="similarity">
    <text evidence="3">Belongs to the type II topoisomerase GyrB family.</text>
</comment>
<dbReference type="PANTHER" id="PTHR45866:SF12">
    <property type="entry name" value="DNA TOPOISOMERASE 4 SUBUNIT B"/>
    <property type="match status" value="1"/>
</dbReference>
<evidence type="ECO:0000313" key="15">
    <source>
        <dbReference type="Proteomes" id="UP001597214"/>
    </source>
</evidence>
<dbReference type="SUPFAM" id="SSF55874">
    <property type="entry name" value="ATPase domain of HSP90 chaperone/DNA topoisomerase II/histidine kinase"/>
    <property type="match status" value="1"/>
</dbReference>
<dbReference type="InterPro" id="IPR014721">
    <property type="entry name" value="Ribsml_uS5_D2-typ_fold_subgr"/>
</dbReference>
<evidence type="ECO:0000256" key="4">
    <source>
        <dbReference type="ARBA" id="ARBA00022723"/>
    </source>
</evidence>
<evidence type="ECO:0000256" key="2">
    <source>
        <dbReference type="ARBA" id="ARBA00001946"/>
    </source>
</evidence>
<feature type="binding site" evidence="11">
    <location>
        <position position="50"/>
    </location>
    <ligand>
        <name>ATP</name>
        <dbReference type="ChEBI" id="CHEBI:30616"/>
    </ligand>
</feature>
<comment type="catalytic activity">
    <reaction evidence="1 11">
        <text>ATP-dependent breakage, passage and rejoining of double-stranded DNA.</text>
        <dbReference type="EC" id="5.6.2.2"/>
    </reaction>
</comment>
<dbReference type="InterPro" id="IPR003594">
    <property type="entry name" value="HATPase_dom"/>
</dbReference>
<feature type="binding site" evidence="11">
    <location>
        <position position="341"/>
    </location>
    <ligand>
        <name>ATP</name>
        <dbReference type="ChEBI" id="CHEBI:30616"/>
    </ligand>
</feature>
<evidence type="ECO:0000256" key="5">
    <source>
        <dbReference type="ARBA" id="ARBA00022741"/>
    </source>
</evidence>
<dbReference type="InterPro" id="IPR002288">
    <property type="entry name" value="DNA_gyrase_B_C"/>
</dbReference>
<dbReference type="SMART" id="SM00387">
    <property type="entry name" value="HATPase_c"/>
    <property type="match status" value="1"/>
</dbReference>
<dbReference type="Gene3D" id="3.30.565.10">
    <property type="entry name" value="Histidine kinase-like ATPase, C-terminal domain"/>
    <property type="match status" value="1"/>
</dbReference>
<evidence type="ECO:0000256" key="8">
    <source>
        <dbReference type="ARBA" id="ARBA00023029"/>
    </source>
</evidence>
<dbReference type="NCBIfam" id="NF004189">
    <property type="entry name" value="PRK05644.1"/>
    <property type="match status" value="1"/>
</dbReference>
<feature type="region of interest" description="Disordered" evidence="12">
    <location>
        <begin position="391"/>
        <end position="425"/>
    </location>
</feature>
<comment type="function">
    <text evidence="11">Topoisomerase IV is essential for chromosome segregation. It relaxes supercoiled DNA. Performs the decatenation events required during the replication of a circular DNA molecule.</text>
</comment>
<dbReference type="NCBIfam" id="TIGR01058">
    <property type="entry name" value="parE_Gpos"/>
    <property type="match status" value="1"/>
</dbReference>
<evidence type="ECO:0000256" key="6">
    <source>
        <dbReference type="ARBA" id="ARBA00022840"/>
    </source>
</evidence>
<reference evidence="15" key="1">
    <citation type="journal article" date="2019" name="Int. J. Syst. Evol. Microbiol.">
        <title>The Global Catalogue of Microorganisms (GCM) 10K type strain sequencing project: providing services to taxonomists for standard genome sequencing and annotation.</title>
        <authorList>
            <consortium name="The Broad Institute Genomics Platform"/>
            <consortium name="The Broad Institute Genome Sequencing Center for Infectious Disease"/>
            <person name="Wu L."/>
            <person name="Ma J."/>
        </authorList>
    </citation>
    <scope>NUCLEOTIDE SEQUENCE [LARGE SCALE GENOMIC DNA]</scope>
    <source>
        <strain evidence="15">CCUG 49339</strain>
    </source>
</reference>
<dbReference type="NCBIfam" id="NF011501">
    <property type="entry name" value="PRK14939.1"/>
    <property type="match status" value="1"/>
</dbReference>
<comment type="caution">
    <text evidence="14">The sequence shown here is derived from an EMBL/GenBank/DDBJ whole genome shotgun (WGS) entry which is preliminary data.</text>
</comment>
<feature type="binding site" evidence="11">
    <location>
        <position position="10"/>
    </location>
    <ligand>
        <name>ATP</name>
        <dbReference type="ChEBI" id="CHEBI:30616"/>
    </ligand>
</feature>
<dbReference type="PRINTS" id="PR00418">
    <property type="entry name" value="TPI2FAMILY"/>
</dbReference>
<evidence type="ECO:0000256" key="3">
    <source>
        <dbReference type="ARBA" id="ARBA00010708"/>
    </source>
</evidence>
<keyword evidence="5 11" id="KW-0547">Nucleotide-binding</keyword>
<gene>
    <name evidence="11 14" type="primary">parE</name>
    <name evidence="14" type="ORF">ACFSCX_10905</name>
</gene>
<evidence type="ECO:0000256" key="10">
    <source>
        <dbReference type="ARBA" id="ARBA00023235"/>
    </source>
</evidence>
<comment type="cofactor">
    <cofactor evidence="2">
        <name>Mg(2+)</name>
        <dbReference type="ChEBI" id="CHEBI:18420"/>
    </cofactor>
</comment>
<dbReference type="InterPro" id="IPR020568">
    <property type="entry name" value="Ribosomal_Su5_D2-typ_SF"/>
</dbReference>
<dbReference type="PROSITE" id="PS50880">
    <property type="entry name" value="TOPRIM"/>
    <property type="match status" value="1"/>
</dbReference>
<keyword evidence="7" id="KW-0460">Magnesium</keyword>
<dbReference type="GO" id="GO:0003918">
    <property type="term" value="F:DNA topoisomerase type II (double strand cut, ATP-hydrolyzing) activity"/>
    <property type="evidence" value="ECO:0007669"/>
    <property type="project" value="UniProtKB-EC"/>
</dbReference>
<dbReference type="SMART" id="SM00433">
    <property type="entry name" value="TOP2c"/>
    <property type="match status" value="1"/>
</dbReference>
<evidence type="ECO:0000256" key="7">
    <source>
        <dbReference type="ARBA" id="ARBA00022842"/>
    </source>
</evidence>
<dbReference type="SUPFAM" id="SSF56719">
    <property type="entry name" value="Type II DNA topoisomerase"/>
    <property type="match status" value="1"/>
</dbReference>
<dbReference type="InterPro" id="IPR036890">
    <property type="entry name" value="HATPase_C_sf"/>
</dbReference>
<dbReference type="InterPro" id="IPR011557">
    <property type="entry name" value="GyrB"/>
</dbReference>
<dbReference type="HAMAP" id="MF_00939">
    <property type="entry name" value="ParE_type2"/>
    <property type="match status" value="1"/>
</dbReference>
<keyword evidence="8 11" id="KW-0799">Topoisomerase</keyword>
<dbReference type="Pfam" id="PF02518">
    <property type="entry name" value="HATPase_c"/>
    <property type="match status" value="1"/>
</dbReference>
<keyword evidence="6 11" id="KW-0067">ATP-binding</keyword>
<evidence type="ECO:0000256" key="9">
    <source>
        <dbReference type="ARBA" id="ARBA00023125"/>
    </source>
</evidence>
<dbReference type="InterPro" id="IPR005740">
    <property type="entry name" value="ParE_type2"/>
</dbReference>
<sequence length="656" mass="73291">MARQQHQFDYNDDAIQVLEGLEAVRKRPGMYIGSTDSRGLHHLVYEIVDNSVDEALAGYGESIIVTIHKDNSISVQDKGRGMPTGMHKLGKPTPEVIFTVLHAGGKFGQGGYKTSGGLHGVGASVVNALSEWLEVEIKRDGFIYKQRFENGGKPATTLEKIGTTKQTGTTIHFKPDTTIFSTIVYSFDTLSERLRESAFLLKGLKIELIDKRYDQHDVYHYESGIQAFVEYLNEEKDTLHSVVYIEGEANEIEVDFAFQFNDGYSENVLSFVNNVRTKDGGTHEAGAKTAMTRVMNEYARKVGLLKEKEKNLDGSDIREGLAAVVSVRIPEALLQFEGQTKGKLGTSEARSAVDSVVSEKLAYFLEENPDTSSLLVKKAIKAYQAREAARKAREEARSGKKRKRSEAVLSGKLTPAQSRNPQKNELYLVEGDSAGGSAKQGRDRRFQAILPLRGKVINTEKAKLADIFKNEEINTIIHAIGAGVGPDFSIEDINYDKIVIMTDADTDGAHIQVLLLTFFYRYMRPLIEAGKVYIALPPLYKVSKGQGKKEVVEYAWSENDLKGALKKIGKGYTIQRYKGLGEMNADQLWETTMRPETRTLIRVRIDDAARAERRVTTLMGDKVEPRRKWIETNVDFGMEDDPNLLENDNLTVIEEV</sequence>
<evidence type="ECO:0000256" key="1">
    <source>
        <dbReference type="ARBA" id="ARBA00000185"/>
    </source>
</evidence>
<feature type="site" description="Interaction with DNA" evidence="11">
    <location>
        <position position="626"/>
    </location>
</feature>
<dbReference type="InterPro" id="IPR013759">
    <property type="entry name" value="Topo_IIA_B_C"/>
</dbReference>
<dbReference type="EMBL" id="JBHUEM010000015">
    <property type="protein sequence ID" value="MFD1737060.1"/>
    <property type="molecule type" value="Genomic_DNA"/>
</dbReference>
<dbReference type="Gene3D" id="3.40.50.670">
    <property type="match status" value="1"/>
</dbReference>
<dbReference type="InterPro" id="IPR001241">
    <property type="entry name" value="Topo_IIA"/>
</dbReference>
<feature type="binding site" evidence="11">
    <location>
        <position position="77"/>
    </location>
    <ligand>
        <name>ATP</name>
        <dbReference type="ChEBI" id="CHEBI:30616"/>
    </ligand>
</feature>
<evidence type="ECO:0000259" key="13">
    <source>
        <dbReference type="PROSITE" id="PS50880"/>
    </source>
</evidence>
<comment type="similarity">
    <text evidence="11">Belongs to the type II topoisomerase family. ParE type 2 subfamily.</text>
</comment>
<dbReference type="EC" id="5.6.2.2" evidence="11"/>
<dbReference type="CDD" id="cd00822">
    <property type="entry name" value="TopoII_Trans_DNA_gyrase"/>
    <property type="match status" value="1"/>
</dbReference>
<keyword evidence="9 11" id="KW-0238">DNA-binding</keyword>
<dbReference type="Proteomes" id="UP001597214">
    <property type="component" value="Unassembled WGS sequence"/>
</dbReference>
<feature type="domain" description="Toprim" evidence="13">
    <location>
        <begin position="424"/>
        <end position="538"/>
    </location>
</feature>
<name>A0ABW4LPF5_9BACI</name>